<evidence type="ECO:0000313" key="3">
    <source>
        <dbReference type="Proteomes" id="UP000748756"/>
    </source>
</evidence>
<accession>A0A9P5RB26</accession>
<gene>
    <name evidence="2" type="ORF">BG015_004472</name>
</gene>
<dbReference type="EMBL" id="JAAAUQ010002102">
    <property type="protein sequence ID" value="KAF9127846.1"/>
    <property type="molecule type" value="Genomic_DNA"/>
</dbReference>
<dbReference type="Proteomes" id="UP000748756">
    <property type="component" value="Unassembled WGS sequence"/>
</dbReference>
<dbReference type="OrthoDB" id="10390768at2759"/>
<feature type="region of interest" description="Disordered" evidence="1">
    <location>
        <begin position="45"/>
        <end position="74"/>
    </location>
</feature>
<evidence type="ECO:0000256" key="1">
    <source>
        <dbReference type="SAM" id="MobiDB-lite"/>
    </source>
</evidence>
<reference evidence="2" key="1">
    <citation type="journal article" date="2020" name="Fungal Divers.">
        <title>Resolving the Mortierellaceae phylogeny through synthesis of multi-gene phylogenetics and phylogenomics.</title>
        <authorList>
            <person name="Vandepol N."/>
            <person name="Liber J."/>
            <person name="Desiro A."/>
            <person name="Na H."/>
            <person name="Kennedy M."/>
            <person name="Barry K."/>
            <person name="Grigoriev I.V."/>
            <person name="Miller A.N."/>
            <person name="O'Donnell K."/>
            <person name="Stajich J.E."/>
            <person name="Bonito G."/>
        </authorList>
    </citation>
    <scope>NUCLEOTIDE SEQUENCE</scope>
    <source>
        <strain evidence="2">NRRL 6426</strain>
    </source>
</reference>
<dbReference type="AlphaFoldDB" id="A0A9P5RB26"/>
<keyword evidence="3" id="KW-1185">Reference proteome</keyword>
<name>A0A9P5RB26_9FUNG</name>
<sequence length="142" mass="15734">EARDEIDHNMCLISPDQRIDVDGFIAPEDENENIHIHLNDTELLALPLNGEGDGEDGEDGENGDEEEAEEQGPPLLTKLKILAAMDISMQYIDGDICAIEYPAEGDIYATTLKALKGRRETLYRSIPSNMAQPTLTTFFKPT</sequence>
<proteinExistence type="predicted"/>
<evidence type="ECO:0000313" key="2">
    <source>
        <dbReference type="EMBL" id="KAF9127846.1"/>
    </source>
</evidence>
<organism evidence="2 3">
    <name type="scientific">Linnemannia schmuckeri</name>
    <dbReference type="NCBI Taxonomy" id="64567"/>
    <lineage>
        <taxon>Eukaryota</taxon>
        <taxon>Fungi</taxon>
        <taxon>Fungi incertae sedis</taxon>
        <taxon>Mucoromycota</taxon>
        <taxon>Mortierellomycotina</taxon>
        <taxon>Mortierellomycetes</taxon>
        <taxon>Mortierellales</taxon>
        <taxon>Mortierellaceae</taxon>
        <taxon>Linnemannia</taxon>
    </lineage>
</organism>
<feature type="non-terminal residue" evidence="2">
    <location>
        <position position="1"/>
    </location>
</feature>
<comment type="caution">
    <text evidence="2">The sequence shown here is derived from an EMBL/GenBank/DDBJ whole genome shotgun (WGS) entry which is preliminary data.</text>
</comment>
<feature type="compositionally biased region" description="Acidic residues" evidence="1">
    <location>
        <begin position="52"/>
        <end position="70"/>
    </location>
</feature>
<protein>
    <submittedName>
        <fullName evidence="2">Uncharacterized protein</fullName>
    </submittedName>
</protein>